<keyword evidence="1" id="KW-0812">Transmembrane</keyword>
<feature type="transmembrane region" description="Helical" evidence="1">
    <location>
        <begin position="140"/>
        <end position="161"/>
    </location>
</feature>
<dbReference type="CDD" id="cd16148">
    <property type="entry name" value="sulfatase_like"/>
    <property type="match status" value="1"/>
</dbReference>
<dbReference type="InterPro" id="IPR017850">
    <property type="entry name" value="Alkaline_phosphatase_core_sf"/>
</dbReference>
<dbReference type="Gene3D" id="3.40.720.10">
    <property type="entry name" value="Alkaline Phosphatase, subunit A"/>
    <property type="match status" value="1"/>
</dbReference>
<reference evidence="3" key="1">
    <citation type="submission" date="2024-08" db="EMBL/GenBank/DDBJ databases">
        <authorList>
            <person name="Chaddad Z."/>
            <person name="Lamrabet M."/>
            <person name="Bouhnik O."/>
            <person name="Alami S."/>
            <person name="Wipf D."/>
            <person name="Courty P.E."/>
            <person name="Missbah El Idrissi M."/>
        </authorList>
    </citation>
    <scope>NUCLEOTIDE SEQUENCE</scope>
    <source>
        <strain evidence="3">LLZ17</strain>
    </source>
</reference>
<dbReference type="Pfam" id="PF00884">
    <property type="entry name" value="Sulfatase"/>
    <property type="match status" value="1"/>
</dbReference>
<organism evidence="3">
    <name type="scientific">Bradyrhizobium sp. LLZ17</name>
    <dbReference type="NCBI Taxonomy" id="3239388"/>
    <lineage>
        <taxon>Bacteria</taxon>
        <taxon>Pseudomonadati</taxon>
        <taxon>Pseudomonadota</taxon>
        <taxon>Alphaproteobacteria</taxon>
        <taxon>Hyphomicrobiales</taxon>
        <taxon>Nitrobacteraceae</taxon>
        <taxon>Bradyrhizobium</taxon>
    </lineage>
</organism>
<feature type="transmembrane region" description="Helical" evidence="1">
    <location>
        <begin position="182"/>
        <end position="201"/>
    </location>
</feature>
<evidence type="ECO:0000313" key="3">
    <source>
        <dbReference type="EMBL" id="XDV60638.1"/>
    </source>
</evidence>
<evidence type="ECO:0000259" key="2">
    <source>
        <dbReference type="Pfam" id="PF00884"/>
    </source>
</evidence>
<name>A0AB39XU02_9BRAD</name>
<feature type="transmembrane region" description="Helical" evidence="1">
    <location>
        <begin position="93"/>
        <end position="120"/>
    </location>
</feature>
<evidence type="ECO:0000256" key="1">
    <source>
        <dbReference type="SAM" id="Phobius"/>
    </source>
</evidence>
<dbReference type="EMBL" id="CP165734">
    <property type="protein sequence ID" value="XDV60638.1"/>
    <property type="molecule type" value="Genomic_DNA"/>
</dbReference>
<dbReference type="GO" id="GO:0016740">
    <property type="term" value="F:transferase activity"/>
    <property type="evidence" value="ECO:0007669"/>
    <property type="project" value="UniProtKB-KW"/>
</dbReference>
<dbReference type="EC" id="2.7.8.-" evidence="3"/>
<dbReference type="PANTHER" id="PTHR43751">
    <property type="entry name" value="SULFATASE"/>
    <property type="match status" value="1"/>
</dbReference>
<keyword evidence="1" id="KW-1133">Transmembrane helix</keyword>
<protein>
    <submittedName>
        <fullName evidence="3">LTA synthase family protein</fullName>
        <ecNumber evidence="3">2.7.8.-</ecNumber>
    </submittedName>
</protein>
<dbReference type="RefSeq" id="WP_369725989.1">
    <property type="nucleotide sequence ID" value="NZ_CP165734.1"/>
</dbReference>
<keyword evidence="3" id="KW-0808">Transferase</keyword>
<gene>
    <name evidence="3" type="ORF">AB8Z38_15675</name>
</gene>
<dbReference type="InterPro" id="IPR052701">
    <property type="entry name" value="GAG_Ulvan_Degrading_Sulfatases"/>
</dbReference>
<feature type="domain" description="Sulfatase N-terminal" evidence="2">
    <location>
        <begin position="262"/>
        <end position="554"/>
    </location>
</feature>
<dbReference type="SUPFAM" id="SSF53649">
    <property type="entry name" value="Alkaline phosphatase-like"/>
    <property type="match status" value="1"/>
</dbReference>
<dbReference type="AlphaFoldDB" id="A0AB39XU02"/>
<dbReference type="InterPro" id="IPR000917">
    <property type="entry name" value="Sulfatase_N"/>
</dbReference>
<accession>A0AB39XU02</accession>
<sequence length="648" mass="73121">MSWRSHDDQDLVIRETHTAILAMGFALCALAVFIRGTISYYPITTYWDARWIAREALHRSYYDVMTVSCATASAAVALHFVRRSPRSQRVVLGIYYVFAGLMGLLFCINSRALEVIGGSLTYQWLYYADLFRSFTSRSAIASNLDFSILLLVVWSFFLLIVAQRVLKILLHRMWGYRLSRSIIGLSLLFIVGYLIHGRVWVRAEESNYREIANPLVELLTTAWAGDTNTLSTLPSSFSDTDFRINAGAEPTNARYNESRRVKNIILVVMESVGAEYSIGRSQFDKTRMPEEVTPQLTNARAKGIAFENFYAHTPMSTKSLFSILASRYPLFSYETEISRIGNGRLVTLSSWLKEAGYRTAFFMSGDFKFQNVDKFLVGRGFDVLSDMNTISCDAPAFSGSTAAWPNLDSVDDRCTTAALDDWIGDGRGGPFFGMLWTGNTHWPYFSRGEQLEFSNTTPNLNRYLNALHSTDAAIGKLFEHLREHGLSGDTLVVIVGDHGEAFGQHGTQVHGNSVFEEEVHIPLLLLNPSLFREERNQRPGGLVDLAPTILDILKVEAPPAWQGRSMFAIKRSPRVYFMAANSEMIAGYKEDNLKFIFNLARNRISVFDLNQDPAETRNIALEMARAVGEVPERLAAWVQYQEKLFPRD</sequence>
<feature type="transmembrane region" description="Helical" evidence="1">
    <location>
        <begin position="20"/>
        <end position="41"/>
    </location>
</feature>
<dbReference type="PANTHER" id="PTHR43751:SF3">
    <property type="entry name" value="SULFATASE N-TERMINAL DOMAIN-CONTAINING PROTEIN"/>
    <property type="match status" value="1"/>
</dbReference>
<proteinExistence type="predicted"/>
<keyword evidence="1" id="KW-0472">Membrane</keyword>